<accession>A0A0V0TFZ9</accession>
<evidence type="ECO:0000313" key="2">
    <source>
        <dbReference type="Proteomes" id="UP000055048"/>
    </source>
</evidence>
<dbReference type="AlphaFoldDB" id="A0A0V0TFZ9"/>
<protein>
    <submittedName>
        <fullName evidence="1">Uncharacterized protein</fullName>
    </submittedName>
</protein>
<organism evidence="1 2">
    <name type="scientific">Trichinella murrelli</name>
    <dbReference type="NCBI Taxonomy" id="144512"/>
    <lineage>
        <taxon>Eukaryota</taxon>
        <taxon>Metazoa</taxon>
        <taxon>Ecdysozoa</taxon>
        <taxon>Nematoda</taxon>
        <taxon>Enoplea</taxon>
        <taxon>Dorylaimia</taxon>
        <taxon>Trichinellida</taxon>
        <taxon>Trichinellidae</taxon>
        <taxon>Trichinella</taxon>
    </lineage>
</organism>
<evidence type="ECO:0000313" key="1">
    <source>
        <dbReference type="EMBL" id="KRX37930.1"/>
    </source>
</evidence>
<name>A0A0V0TFZ9_9BILA</name>
<reference evidence="1 2" key="1">
    <citation type="submission" date="2015-01" db="EMBL/GenBank/DDBJ databases">
        <title>Evolution of Trichinella species and genotypes.</title>
        <authorList>
            <person name="Korhonen P.K."/>
            <person name="Edoardo P."/>
            <person name="Giuseppe L.R."/>
            <person name="Gasser R.B."/>
        </authorList>
    </citation>
    <scope>NUCLEOTIDE SEQUENCE [LARGE SCALE GENOMIC DNA]</scope>
    <source>
        <strain evidence="1">ISS417</strain>
    </source>
</reference>
<dbReference type="Proteomes" id="UP000055048">
    <property type="component" value="Unassembled WGS sequence"/>
</dbReference>
<comment type="caution">
    <text evidence="1">The sequence shown here is derived from an EMBL/GenBank/DDBJ whole genome shotgun (WGS) entry which is preliminary data.</text>
</comment>
<sequence length="41" mass="4648">MSINCDKSHLDLPQEDKDVASPERLFWATGRCLMVNLAELT</sequence>
<keyword evidence="2" id="KW-1185">Reference proteome</keyword>
<gene>
    <name evidence="1" type="ORF">T05_8491</name>
</gene>
<dbReference type="EMBL" id="JYDJ01000288">
    <property type="protein sequence ID" value="KRX37930.1"/>
    <property type="molecule type" value="Genomic_DNA"/>
</dbReference>
<proteinExistence type="predicted"/>